<dbReference type="CDD" id="cd12952">
    <property type="entry name" value="MMP_ACEL2062"/>
    <property type="match status" value="1"/>
</dbReference>
<dbReference type="RefSeq" id="WP_320507381.1">
    <property type="nucleotide sequence ID" value="NZ_JAXCLW010000001.1"/>
</dbReference>
<reference evidence="1 2" key="1">
    <citation type="journal article" date="2016" name="Antonie Van Leeuwenhoek">
        <title>Dongia soli sp. nov., isolated from soil from Dokdo, Korea.</title>
        <authorList>
            <person name="Kim D.U."/>
            <person name="Lee H."/>
            <person name="Kim H."/>
            <person name="Kim S.G."/>
            <person name="Ka J.O."/>
        </authorList>
    </citation>
    <scope>NUCLEOTIDE SEQUENCE [LARGE SCALE GENOMIC DNA]</scope>
    <source>
        <strain evidence="1 2">D78</strain>
    </source>
</reference>
<comment type="caution">
    <text evidence="1">The sequence shown here is derived from an EMBL/GenBank/DDBJ whole genome shotgun (WGS) entry which is preliminary data.</text>
</comment>
<protein>
    <submittedName>
        <fullName evidence="1">Metallopeptidase family protein</fullName>
    </submittedName>
</protein>
<dbReference type="Gene3D" id="3.30.2010.20">
    <property type="match status" value="1"/>
</dbReference>
<sequence length="139" mass="15926">MSDTETRCGPPPSLAQMEEIAARVYAELPPAFTAPCRNLVIRVEDFPDDEVLVEMGIDSPFDLAGLYQGVPLTQQEISNPRPAIDMVFLYRRPLLDWWCEEERDLETLIRHVLIHEIGHHFGFSDEDMERIEGTAWDPS</sequence>
<keyword evidence="2" id="KW-1185">Reference proteome</keyword>
<gene>
    <name evidence="1" type="ORF">SMD27_05855</name>
</gene>
<dbReference type="SUPFAM" id="SSF55486">
    <property type="entry name" value="Metalloproteases ('zincins'), catalytic domain"/>
    <property type="match status" value="1"/>
</dbReference>
<dbReference type="EMBL" id="JAXCLW010000001">
    <property type="protein sequence ID" value="MDY0882357.1"/>
    <property type="molecule type" value="Genomic_DNA"/>
</dbReference>
<evidence type="ECO:0000313" key="1">
    <source>
        <dbReference type="EMBL" id="MDY0882357.1"/>
    </source>
</evidence>
<dbReference type="InterPro" id="IPR010428">
    <property type="entry name" value="Zincin_1"/>
</dbReference>
<accession>A0ABU5E7P6</accession>
<name>A0ABU5E7P6_9PROT</name>
<dbReference type="InterPro" id="IPR038555">
    <property type="entry name" value="Zincin_1_sf"/>
</dbReference>
<proteinExistence type="predicted"/>
<organism evidence="1 2">
    <name type="scientific">Dongia soli</name>
    <dbReference type="NCBI Taxonomy" id="600628"/>
    <lineage>
        <taxon>Bacteria</taxon>
        <taxon>Pseudomonadati</taxon>
        <taxon>Pseudomonadota</taxon>
        <taxon>Alphaproteobacteria</taxon>
        <taxon>Rhodospirillales</taxon>
        <taxon>Dongiaceae</taxon>
        <taxon>Dongia</taxon>
    </lineage>
</organism>
<dbReference type="Proteomes" id="UP001279642">
    <property type="component" value="Unassembled WGS sequence"/>
</dbReference>
<dbReference type="Pfam" id="PF06262">
    <property type="entry name" value="Zincin_1"/>
    <property type="match status" value="1"/>
</dbReference>
<evidence type="ECO:0000313" key="2">
    <source>
        <dbReference type="Proteomes" id="UP001279642"/>
    </source>
</evidence>